<feature type="transmembrane region" description="Helical" evidence="1">
    <location>
        <begin position="23"/>
        <end position="46"/>
    </location>
</feature>
<protein>
    <submittedName>
        <fullName evidence="2">Uncharacterized protein</fullName>
    </submittedName>
</protein>
<evidence type="ECO:0000256" key="1">
    <source>
        <dbReference type="SAM" id="Phobius"/>
    </source>
</evidence>
<dbReference type="Proteomes" id="UP000052012">
    <property type="component" value="Unassembled WGS sequence"/>
</dbReference>
<dbReference type="AlphaFoldDB" id="A0A0R2ALF8"/>
<organism evidence="2 3">
    <name type="scientific">Apilactobacillus ozensis DSM 23829 = JCM 17196</name>
    <dbReference type="NCBI Taxonomy" id="1423781"/>
    <lineage>
        <taxon>Bacteria</taxon>
        <taxon>Bacillati</taxon>
        <taxon>Bacillota</taxon>
        <taxon>Bacilli</taxon>
        <taxon>Lactobacillales</taxon>
        <taxon>Lactobacillaceae</taxon>
        <taxon>Apilactobacillus</taxon>
    </lineage>
</organism>
<evidence type="ECO:0000313" key="3">
    <source>
        <dbReference type="Proteomes" id="UP000052012"/>
    </source>
</evidence>
<keyword evidence="1" id="KW-0472">Membrane</keyword>
<sequence length="76" mass="8499">MWDTMIEKVGITMKLDKNKRASLMKVIIAISLVGMVQLMLAIMVGTYVNDKLSATTLSILIAVIALPFYRRSLKLN</sequence>
<gene>
    <name evidence="2" type="ORF">FD06_GL000670</name>
</gene>
<name>A0A0R2ALF8_9LACO</name>
<keyword evidence="1" id="KW-0812">Transmembrane</keyword>
<dbReference type="EMBL" id="AYYQ01000036">
    <property type="protein sequence ID" value="KRM67519.1"/>
    <property type="molecule type" value="Genomic_DNA"/>
</dbReference>
<evidence type="ECO:0000313" key="2">
    <source>
        <dbReference type="EMBL" id="KRM67519.1"/>
    </source>
</evidence>
<comment type="caution">
    <text evidence="2">The sequence shown here is derived from an EMBL/GenBank/DDBJ whole genome shotgun (WGS) entry which is preliminary data.</text>
</comment>
<feature type="transmembrane region" description="Helical" evidence="1">
    <location>
        <begin position="52"/>
        <end position="69"/>
    </location>
</feature>
<keyword evidence="3" id="KW-1185">Reference proteome</keyword>
<dbReference type="PATRIC" id="fig|1423781.4.peg.684"/>
<keyword evidence="1" id="KW-1133">Transmembrane helix</keyword>
<reference evidence="2 3" key="1">
    <citation type="journal article" date="2015" name="Genome Announc.">
        <title>Expanding the biotechnology potential of lactobacilli through comparative genomics of 213 strains and associated genera.</title>
        <authorList>
            <person name="Sun Z."/>
            <person name="Harris H.M."/>
            <person name="McCann A."/>
            <person name="Guo C."/>
            <person name="Argimon S."/>
            <person name="Zhang W."/>
            <person name="Yang X."/>
            <person name="Jeffery I.B."/>
            <person name="Cooney J.C."/>
            <person name="Kagawa T.F."/>
            <person name="Liu W."/>
            <person name="Song Y."/>
            <person name="Salvetti E."/>
            <person name="Wrobel A."/>
            <person name="Rasinkangas P."/>
            <person name="Parkhill J."/>
            <person name="Rea M.C."/>
            <person name="O'Sullivan O."/>
            <person name="Ritari J."/>
            <person name="Douillard F.P."/>
            <person name="Paul Ross R."/>
            <person name="Yang R."/>
            <person name="Briner A.E."/>
            <person name="Felis G.E."/>
            <person name="de Vos W.M."/>
            <person name="Barrangou R."/>
            <person name="Klaenhammer T.R."/>
            <person name="Caufield P.W."/>
            <person name="Cui Y."/>
            <person name="Zhang H."/>
            <person name="O'Toole P.W."/>
        </authorList>
    </citation>
    <scope>NUCLEOTIDE SEQUENCE [LARGE SCALE GENOMIC DNA]</scope>
    <source>
        <strain evidence="2 3">DSM 23829</strain>
    </source>
</reference>
<accession>A0A0R2ALF8</accession>
<proteinExistence type="predicted"/>